<evidence type="ECO:0000313" key="7">
    <source>
        <dbReference type="Proteomes" id="UP000181860"/>
    </source>
</evidence>
<keyword evidence="2" id="KW-0812">Transmembrane</keyword>
<reference evidence="5 7" key="1">
    <citation type="submission" date="2016-10" db="EMBL/GenBank/DDBJ databases">
        <authorList>
            <person name="Varghese N."/>
            <person name="Submissions S."/>
        </authorList>
    </citation>
    <scope>NUCLEOTIDE SEQUENCE [LARGE SCALE GENOMIC DNA]</scope>
    <source>
        <strain evidence="5 7">ATCC 43761</strain>
    </source>
</reference>
<name>A0AAX3UES3_9LACO</name>
<dbReference type="Proteomes" id="UP001242513">
    <property type="component" value="Chromosome"/>
</dbReference>
<feature type="domain" description="Zinc-ribbon" evidence="3">
    <location>
        <begin position="3"/>
        <end position="24"/>
    </location>
</feature>
<dbReference type="AlphaFoldDB" id="A0AAX3UES3"/>
<feature type="domain" description="DUF4767" evidence="4">
    <location>
        <begin position="253"/>
        <end position="385"/>
    </location>
</feature>
<evidence type="ECO:0000259" key="3">
    <source>
        <dbReference type="Pfam" id="PF13240"/>
    </source>
</evidence>
<dbReference type="InterPro" id="IPR031927">
    <property type="entry name" value="DUF4767"/>
</dbReference>
<evidence type="ECO:0000313" key="5">
    <source>
        <dbReference type="EMBL" id="SDA43516.1"/>
    </source>
</evidence>
<gene>
    <name evidence="6" type="ORF">QEJ78_01095</name>
    <name evidence="5" type="ORF">SAMN02983011_00564</name>
</gene>
<evidence type="ECO:0000256" key="2">
    <source>
        <dbReference type="SAM" id="Phobius"/>
    </source>
</evidence>
<dbReference type="RefSeq" id="WP_013854365.1">
    <property type="nucleotide sequence ID" value="NZ_CP123735.1"/>
</dbReference>
<evidence type="ECO:0000313" key="8">
    <source>
        <dbReference type="Proteomes" id="UP001242513"/>
    </source>
</evidence>
<evidence type="ECO:0000256" key="1">
    <source>
        <dbReference type="SAM" id="MobiDB-lite"/>
    </source>
</evidence>
<protein>
    <submittedName>
        <fullName evidence="6">DUF4767 domain-containing protein</fullName>
    </submittedName>
    <submittedName>
        <fullName evidence="5">Zinc-ribbon domain-containing protein</fullName>
    </submittedName>
</protein>
<evidence type="ECO:0000313" key="6">
    <source>
        <dbReference type="EMBL" id="WGO86119.1"/>
    </source>
</evidence>
<dbReference type="Pfam" id="PF15983">
    <property type="entry name" value="DUF4767"/>
    <property type="match status" value="1"/>
</dbReference>
<keyword evidence="2" id="KW-1133">Transmembrane helix</keyword>
<feature type="transmembrane region" description="Helical" evidence="2">
    <location>
        <begin position="55"/>
        <end position="75"/>
    </location>
</feature>
<sequence length="394" mass="44180">MKYCPKCGNRLTTNDKYCDKCGTDVSNVTTSQLENVQRVQTNNVETKNSKLRRNCLIIVACVVMLTAAGVVFFTLQSENMNNSLPFISRKEKTDHAAARIGYTPNKKMSSKDTAGFTIAYAHMNFPDDSDWAQAYDKCQMGELDISSYPEYNFGDYDVKAPQGGAVYVVTPDLGYVVSDVNNPSDAQITYINSKKGAEKPVYFHTLAKKVAHSPHKNEVRSLGKKVEVVTKKTTPKKSDSELNSKTKSRDKLSWDDAKEKQLADFMDDFGDKMDQDYDEYNGDDALETNAGQKYPDIFEDTDFKLTDDNKVINIGWDPELKKDDDYHVVSIFNYDGDSDESHITYLFCIHDNQPVVLVDQTTNGDDVSVKETENADLKNGFAKIVNGDDSDNAD</sequence>
<dbReference type="InterPro" id="IPR026870">
    <property type="entry name" value="Zinc_ribbon_dom"/>
</dbReference>
<organism evidence="6 8">
    <name type="scientific">Lactobacillus kefiranofaciens</name>
    <dbReference type="NCBI Taxonomy" id="267818"/>
    <lineage>
        <taxon>Bacteria</taxon>
        <taxon>Bacillati</taxon>
        <taxon>Bacillota</taxon>
        <taxon>Bacilli</taxon>
        <taxon>Lactobacillales</taxon>
        <taxon>Lactobacillaceae</taxon>
        <taxon>Lactobacillus</taxon>
    </lineage>
</organism>
<keyword evidence="2" id="KW-0472">Membrane</keyword>
<evidence type="ECO:0000259" key="4">
    <source>
        <dbReference type="Pfam" id="PF15983"/>
    </source>
</evidence>
<accession>A0AAX3UES3</accession>
<keyword evidence="7" id="KW-1185">Reference proteome</keyword>
<proteinExistence type="predicted"/>
<dbReference type="Pfam" id="PF13240">
    <property type="entry name" value="Zn_Ribbon_1"/>
    <property type="match status" value="1"/>
</dbReference>
<dbReference type="EMBL" id="CP123735">
    <property type="protein sequence ID" value="WGO86119.1"/>
    <property type="molecule type" value="Genomic_DNA"/>
</dbReference>
<reference evidence="6" key="3">
    <citation type="submission" date="2023-04" db="EMBL/GenBank/DDBJ databases">
        <authorList>
            <person name="Wang Y."/>
        </authorList>
    </citation>
    <scope>NUCLEOTIDE SEQUENCE</scope>
    <source>
        <strain evidence="6">ZW18</strain>
    </source>
</reference>
<dbReference type="EMBL" id="FMXC01000003">
    <property type="protein sequence ID" value="SDA43516.1"/>
    <property type="molecule type" value="Genomic_DNA"/>
</dbReference>
<dbReference type="Proteomes" id="UP000181860">
    <property type="component" value="Unassembled WGS sequence"/>
</dbReference>
<reference evidence="6" key="2">
    <citation type="journal article" date="2022" name="Food Funct.">
        <title>Lactobacillus kefiranofaciens ZW18 from Kefir enhances the anti-tumor effect of anti-programmed cell death 1 (PD-1) immunotherapy by modulating the gut microbiota.</title>
        <authorList>
            <person name="Zhao J."/>
            <person name="Wang Y."/>
            <person name="Wang J."/>
            <person name="Lv M."/>
            <person name="Zhou C."/>
            <person name="Jia L."/>
            <person name="Geng W."/>
        </authorList>
    </citation>
    <scope>NUCLEOTIDE SEQUENCE</scope>
    <source>
        <strain evidence="6">ZW18</strain>
    </source>
</reference>
<feature type="region of interest" description="Disordered" evidence="1">
    <location>
        <begin position="220"/>
        <end position="253"/>
    </location>
</feature>